<dbReference type="Gramene" id="TraesCS3D03G1094400.1">
    <property type="protein sequence ID" value="TraesCS3D03G1094400.1.CDS1"/>
    <property type="gene ID" value="TraesCS3D03G1094400"/>
</dbReference>
<dbReference type="EC" id="2.3.2.27" evidence="4"/>
<dbReference type="GO" id="GO:0008270">
    <property type="term" value="F:zinc ion binding"/>
    <property type="evidence" value="ECO:0007669"/>
    <property type="project" value="UniProtKB-KW"/>
</dbReference>
<feature type="domain" description="RING-type" evidence="18">
    <location>
        <begin position="130"/>
        <end position="172"/>
    </location>
</feature>
<dbReference type="AlphaFoldDB" id="A0A3B6H2Y6"/>
<dbReference type="OrthoDB" id="8062037at2759"/>
<evidence type="ECO:0000256" key="14">
    <source>
        <dbReference type="PROSITE-ProRule" id="PRU00175"/>
    </source>
</evidence>
<accession>A0A3B6H2Y6</accession>
<evidence type="ECO:0000256" key="13">
    <source>
        <dbReference type="ARBA" id="ARBA00024209"/>
    </source>
</evidence>
<evidence type="ECO:0000256" key="12">
    <source>
        <dbReference type="ARBA" id="ARBA00023136"/>
    </source>
</evidence>
<dbReference type="Gramene" id="TraesCS3D02G495500.1">
    <property type="protein sequence ID" value="TraesCS3D02G495500.1.cds1"/>
    <property type="gene ID" value="TraesCS3D02G495500"/>
</dbReference>
<dbReference type="FunFam" id="3.30.40.10:FF:000187">
    <property type="entry name" value="E3 ubiquitin-protein ligase ATL6"/>
    <property type="match status" value="1"/>
</dbReference>
<feature type="region of interest" description="Disordered" evidence="15">
    <location>
        <begin position="357"/>
        <end position="386"/>
    </location>
</feature>
<keyword evidence="12 16" id="KW-0472">Membrane</keyword>
<feature type="region of interest" description="Disordered" evidence="15">
    <location>
        <begin position="182"/>
        <end position="212"/>
    </location>
</feature>
<keyword evidence="17" id="KW-0732">Signal</keyword>
<evidence type="ECO:0000256" key="6">
    <source>
        <dbReference type="ARBA" id="ARBA00022692"/>
    </source>
</evidence>
<evidence type="ECO:0000256" key="10">
    <source>
        <dbReference type="ARBA" id="ARBA00022833"/>
    </source>
</evidence>
<dbReference type="Proteomes" id="UP000019116">
    <property type="component" value="Chromosome 3D"/>
</dbReference>
<dbReference type="PANTHER" id="PTHR14155:SF263">
    <property type="entry name" value="E3 UBIQUITIN-PROTEIN LIGASE ATL6"/>
    <property type="match status" value="1"/>
</dbReference>
<evidence type="ECO:0000313" key="19">
    <source>
        <dbReference type="EnsemblPlants" id="TraesCS3D02G495500.1.cds1"/>
    </source>
</evidence>
<evidence type="ECO:0000256" key="8">
    <source>
        <dbReference type="ARBA" id="ARBA00022771"/>
    </source>
</evidence>
<dbReference type="PANTHER" id="PTHR14155">
    <property type="entry name" value="RING FINGER DOMAIN-CONTAINING"/>
    <property type="match status" value="1"/>
</dbReference>
<dbReference type="STRING" id="4565.A0A3B6H2Y6"/>
<evidence type="ECO:0000313" key="20">
    <source>
        <dbReference type="Proteomes" id="UP000019116"/>
    </source>
</evidence>
<dbReference type="SMART" id="SM00184">
    <property type="entry name" value="RING"/>
    <property type="match status" value="1"/>
</dbReference>
<keyword evidence="5" id="KW-0808">Transferase</keyword>
<feature type="chain" id="PRO_5043174703" description="RING-type E3 ubiquitin transferase" evidence="17">
    <location>
        <begin position="27"/>
        <end position="386"/>
    </location>
</feature>
<evidence type="ECO:0000256" key="4">
    <source>
        <dbReference type="ARBA" id="ARBA00012483"/>
    </source>
</evidence>
<keyword evidence="9" id="KW-0833">Ubl conjugation pathway</keyword>
<dbReference type="GO" id="GO:0016020">
    <property type="term" value="C:membrane"/>
    <property type="evidence" value="ECO:0007669"/>
    <property type="project" value="UniProtKB-SubCell"/>
</dbReference>
<name>A0A3B6H2Y6_WHEAT</name>
<evidence type="ECO:0000256" key="15">
    <source>
        <dbReference type="SAM" id="MobiDB-lite"/>
    </source>
</evidence>
<dbReference type="Pfam" id="PF13639">
    <property type="entry name" value="zf-RING_2"/>
    <property type="match status" value="1"/>
</dbReference>
<evidence type="ECO:0000256" key="16">
    <source>
        <dbReference type="SAM" id="Phobius"/>
    </source>
</evidence>
<dbReference type="Gramene" id="TraesPARA_EIv1.0_1168610.1">
    <property type="protein sequence ID" value="TraesPARA_EIv1.0_1168610.1.CDS1"/>
    <property type="gene ID" value="TraesPARA_EIv1.0_1168610"/>
</dbReference>
<dbReference type="SMR" id="A0A3B6H2Y6"/>
<dbReference type="EnsemblPlants" id="TraesCS3D02G495500.1">
    <property type="protein sequence ID" value="TraesCS3D02G495500.1.cds1"/>
    <property type="gene ID" value="TraesCS3D02G495500"/>
</dbReference>
<dbReference type="Gramene" id="TraesROB_scaffold_008527_01G000400.1">
    <property type="protein sequence ID" value="TraesROB_scaffold_008527_01G000400.1"/>
    <property type="gene ID" value="TraesROB_scaffold_008527_01G000400"/>
</dbReference>
<evidence type="ECO:0000256" key="7">
    <source>
        <dbReference type="ARBA" id="ARBA00022723"/>
    </source>
</evidence>
<evidence type="ECO:0000256" key="11">
    <source>
        <dbReference type="ARBA" id="ARBA00022989"/>
    </source>
</evidence>
<dbReference type="Gramene" id="TraesCAD_scaffold_008459_01G000200.1">
    <property type="protein sequence ID" value="TraesCAD_scaffold_008459_01G000200.1"/>
    <property type="gene ID" value="TraesCAD_scaffold_008459_01G000200"/>
</dbReference>
<dbReference type="GO" id="GO:0061630">
    <property type="term" value="F:ubiquitin protein ligase activity"/>
    <property type="evidence" value="ECO:0007669"/>
    <property type="project" value="UniProtKB-EC"/>
</dbReference>
<keyword evidence="10" id="KW-0862">Zinc</keyword>
<dbReference type="PROSITE" id="PS50089">
    <property type="entry name" value="ZF_RING_2"/>
    <property type="match status" value="1"/>
</dbReference>
<organism evidence="19">
    <name type="scientific">Triticum aestivum</name>
    <name type="common">Wheat</name>
    <dbReference type="NCBI Taxonomy" id="4565"/>
    <lineage>
        <taxon>Eukaryota</taxon>
        <taxon>Viridiplantae</taxon>
        <taxon>Streptophyta</taxon>
        <taxon>Embryophyta</taxon>
        <taxon>Tracheophyta</taxon>
        <taxon>Spermatophyta</taxon>
        <taxon>Magnoliopsida</taxon>
        <taxon>Liliopsida</taxon>
        <taxon>Poales</taxon>
        <taxon>Poaceae</taxon>
        <taxon>BOP clade</taxon>
        <taxon>Pooideae</taxon>
        <taxon>Triticodae</taxon>
        <taxon>Triticeae</taxon>
        <taxon>Triticinae</taxon>
        <taxon>Triticum</taxon>
    </lineage>
</organism>
<proteinExistence type="inferred from homology"/>
<evidence type="ECO:0000256" key="9">
    <source>
        <dbReference type="ARBA" id="ARBA00022786"/>
    </source>
</evidence>
<evidence type="ECO:0000256" key="5">
    <source>
        <dbReference type="ARBA" id="ARBA00022679"/>
    </source>
</evidence>
<dbReference type="CDD" id="cd16461">
    <property type="entry name" value="RING-H2_EL5-like"/>
    <property type="match status" value="1"/>
</dbReference>
<feature type="transmembrane region" description="Helical" evidence="16">
    <location>
        <begin position="50"/>
        <end position="72"/>
    </location>
</feature>
<dbReference type="Gramene" id="TraesWEE_scaffold_009888_01G000200.1">
    <property type="protein sequence ID" value="TraesWEE_scaffold_009888_01G000200.1"/>
    <property type="gene ID" value="TraesWEE_scaffold_009888_01G000200"/>
</dbReference>
<feature type="region of interest" description="Disordered" evidence="15">
    <location>
        <begin position="249"/>
        <end position="273"/>
    </location>
</feature>
<evidence type="ECO:0000256" key="2">
    <source>
        <dbReference type="ARBA" id="ARBA00004167"/>
    </source>
</evidence>
<comment type="catalytic activity">
    <reaction evidence="1">
        <text>S-ubiquitinyl-[E2 ubiquitin-conjugating enzyme]-L-cysteine + [acceptor protein]-L-lysine = [E2 ubiquitin-conjugating enzyme]-L-cysteine + N(6)-ubiquitinyl-[acceptor protein]-L-lysine.</text>
        <dbReference type="EC" id="2.3.2.27"/>
    </reaction>
</comment>
<reference evidence="19" key="1">
    <citation type="submission" date="2018-08" db="EMBL/GenBank/DDBJ databases">
        <authorList>
            <person name="Rossello M."/>
        </authorList>
    </citation>
    <scope>NUCLEOTIDE SEQUENCE [LARGE SCALE GENOMIC DNA]</scope>
    <source>
        <strain evidence="19">cv. Chinese Spring</strain>
    </source>
</reference>
<evidence type="ECO:0000256" key="17">
    <source>
        <dbReference type="SAM" id="SignalP"/>
    </source>
</evidence>
<dbReference type="Gene3D" id="3.30.40.10">
    <property type="entry name" value="Zinc/RING finger domain, C3HC4 (zinc finger)"/>
    <property type="match status" value="1"/>
</dbReference>
<keyword evidence="8 14" id="KW-0863">Zinc-finger</keyword>
<keyword evidence="11 16" id="KW-1133">Transmembrane helix</keyword>
<protein>
    <recommendedName>
        <fullName evidence="4">RING-type E3 ubiquitin transferase</fullName>
        <ecNumber evidence="4">2.3.2.27</ecNumber>
    </recommendedName>
</protein>
<evidence type="ECO:0000256" key="3">
    <source>
        <dbReference type="ARBA" id="ARBA00004906"/>
    </source>
</evidence>
<comment type="subcellular location">
    <subcellularLocation>
        <location evidence="2">Membrane</location>
        <topology evidence="2">Single-pass membrane protein</topology>
    </subcellularLocation>
</comment>
<evidence type="ECO:0000256" key="1">
    <source>
        <dbReference type="ARBA" id="ARBA00000900"/>
    </source>
</evidence>
<dbReference type="Gramene" id="TraesKAR3D01G0425170.1">
    <property type="protein sequence ID" value="cds.TraesKAR3D01G0425170.1"/>
    <property type="gene ID" value="TraesKAR3D01G0425170"/>
</dbReference>
<keyword evidence="7" id="KW-0479">Metal-binding</keyword>
<keyword evidence="6 16" id="KW-0812">Transmembrane</keyword>
<dbReference type="InterPro" id="IPR001841">
    <property type="entry name" value="Znf_RING"/>
</dbReference>
<dbReference type="Gramene" id="TraesCLE_scaffold_077416_01G000300.1">
    <property type="protein sequence ID" value="TraesCLE_scaffold_077416_01G000300.1"/>
    <property type="gene ID" value="TraesCLE_scaffold_077416_01G000300"/>
</dbReference>
<feature type="signal peptide" evidence="17">
    <location>
        <begin position="1"/>
        <end position="26"/>
    </location>
</feature>
<evidence type="ECO:0000259" key="18">
    <source>
        <dbReference type="PROSITE" id="PS50089"/>
    </source>
</evidence>
<comment type="pathway">
    <text evidence="3">Protein modification; protein ubiquitination.</text>
</comment>
<comment type="similarity">
    <text evidence="13">Belongs to the RING-type zinc finger family. ATL subfamily.</text>
</comment>
<dbReference type="OMA" id="CRTEKDD"/>
<feature type="compositionally biased region" description="Low complexity" evidence="15">
    <location>
        <begin position="203"/>
        <end position="212"/>
    </location>
</feature>
<dbReference type="InterPro" id="IPR053238">
    <property type="entry name" value="RING-H2_zinc_finger"/>
</dbReference>
<reference evidence="19" key="2">
    <citation type="submission" date="2018-10" db="UniProtKB">
        <authorList>
            <consortium name="EnsemblPlants"/>
        </authorList>
    </citation>
    <scope>IDENTIFICATION</scope>
</reference>
<dbReference type="SUPFAM" id="SSF57850">
    <property type="entry name" value="RING/U-box"/>
    <property type="match status" value="1"/>
</dbReference>
<keyword evidence="20" id="KW-1185">Reference proteome</keyword>
<sequence>MGPAPCTNGLLIVLLLVLAVADFGSGQQNPPPPGAYYTAKFSPSRATVIIVLIVILVAFLFLFFLCLFLVCIHNCHGDTSYSATRLPIGAPAARPRRQQRGLDPAVLETFPTMAYADVKEHKAVKGALECAVCLSEFDDDETLRLLPKCSHVFHPDCIDTWLASHITCPVCRANLVPDDTDFPGTGGELSSVHPASRPPQEVPPSASATEAAPTVVIDAEESEDERIIREDTDELARIGSLKRALRSKSSRAPTHFSRSHSTGHSLAARASSCTGTGAGVERFTLRLPEPEHAGRLRRMKSLAVFTAGRQGSTYRSLRLCGDGSSRSGTRVRLGQSGRWPSFLSRTFSAAWGARSTQSAELDGSSKGGKPAASQWSAKTTRPGVRC</sequence>
<dbReference type="InterPro" id="IPR013083">
    <property type="entry name" value="Znf_RING/FYVE/PHD"/>
</dbReference>